<reference evidence="3 4" key="1">
    <citation type="submission" date="2016-10" db="EMBL/GenBank/DDBJ databases">
        <authorList>
            <person name="de Groot N.N."/>
        </authorList>
    </citation>
    <scope>NUCLEOTIDE SEQUENCE [LARGE SCALE GENOMIC DNA]</scope>
    <source>
        <strain evidence="3 4">CGMCC 4.6945</strain>
    </source>
</reference>
<dbReference type="GO" id="GO:0030246">
    <property type="term" value="F:carbohydrate binding"/>
    <property type="evidence" value="ECO:0007669"/>
    <property type="project" value="UniProtKB-KW"/>
</dbReference>
<accession>A0A1I1AMS6</accession>
<dbReference type="STRING" id="988821.SAMN05421867_12046"/>
<dbReference type="GO" id="GO:1902929">
    <property type="term" value="C:plasma membrane of growing cell tip"/>
    <property type="evidence" value="ECO:0007669"/>
    <property type="project" value="TreeGrafter"/>
</dbReference>
<dbReference type="Pfam" id="PF13385">
    <property type="entry name" value="Laminin_G_3"/>
    <property type="match status" value="1"/>
</dbReference>
<keyword evidence="4" id="KW-1185">Reference proteome</keyword>
<dbReference type="SUPFAM" id="SSF50969">
    <property type="entry name" value="YVTN repeat-like/Quinoprotein amine dehydrogenase"/>
    <property type="match status" value="1"/>
</dbReference>
<dbReference type="Pfam" id="PF12768">
    <property type="entry name" value="Rax2"/>
    <property type="match status" value="1"/>
</dbReference>
<dbReference type="RefSeq" id="WP_090034769.1">
    <property type="nucleotide sequence ID" value="NZ_BONM01000033.1"/>
</dbReference>
<evidence type="ECO:0000259" key="2">
    <source>
        <dbReference type="Pfam" id="PF12768"/>
    </source>
</evidence>
<dbReference type="PANTHER" id="PTHR31778:SF2">
    <property type="entry name" value="BUD SITE SELECTION PROTEIN RAX2"/>
    <property type="match status" value="1"/>
</dbReference>
<feature type="domain" description="Rax2-like C-terminal" evidence="2">
    <location>
        <begin position="97"/>
        <end position="240"/>
    </location>
</feature>
<protein>
    <submittedName>
        <fullName evidence="3">Concanavalin A-like lectin/glucanases superfamily protein</fullName>
    </submittedName>
</protein>
<feature type="chain" id="PRO_5011600371" evidence="1">
    <location>
        <begin position="32"/>
        <end position="781"/>
    </location>
</feature>
<feature type="signal peptide" evidence="1">
    <location>
        <begin position="1"/>
        <end position="31"/>
    </location>
</feature>
<dbReference type="InterPro" id="IPR024982">
    <property type="entry name" value="Rax2-like_C"/>
</dbReference>
<evidence type="ECO:0000256" key="1">
    <source>
        <dbReference type="SAM" id="SignalP"/>
    </source>
</evidence>
<name>A0A1I1AMS6_9CELL</name>
<dbReference type="EMBL" id="FOKA01000020">
    <property type="protein sequence ID" value="SFB39349.1"/>
    <property type="molecule type" value="Genomic_DNA"/>
</dbReference>
<dbReference type="Gene3D" id="2.130.10.10">
    <property type="entry name" value="YVTN repeat-like/Quinoprotein amine dehydrogenase"/>
    <property type="match status" value="1"/>
</dbReference>
<dbReference type="SUPFAM" id="SSF49899">
    <property type="entry name" value="Concanavalin A-like lectins/glucanases"/>
    <property type="match status" value="1"/>
</dbReference>
<gene>
    <name evidence="3" type="ORF">SAMN05421867_12046</name>
</gene>
<dbReference type="AlphaFoldDB" id="A0A1I1AMS6"/>
<organism evidence="3 4">
    <name type="scientific">Cellulomonas marina</name>
    <dbReference type="NCBI Taxonomy" id="988821"/>
    <lineage>
        <taxon>Bacteria</taxon>
        <taxon>Bacillati</taxon>
        <taxon>Actinomycetota</taxon>
        <taxon>Actinomycetes</taxon>
        <taxon>Micrococcales</taxon>
        <taxon>Cellulomonadaceae</taxon>
        <taxon>Cellulomonas</taxon>
    </lineage>
</organism>
<keyword evidence="3" id="KW-0430">Lectin</keyword>
<dbReference type="PANTHER" id="PTHR31778">
    <property type="entry name" value="BUD SITE SELECTION PROTEIN RAX2"/>
    <property type="match status" value="1"/>
</dbReference>
<sequence>MHVRRRAGVVAVLAALALALPLGPLGVPAHADTAPLAPTDPATPVTVSADALPTAQINGVAWTQVVVGNTVYVGGKFTSARPAGSPAGTNETPRSNLLAYDLTTGALSTTFKPAVNAQIRSMAASPDGKRLYIAGDFTSVDGTYKGRIAAIDLATGKLVTTFTGSLGGAAYAVAASATRVYVGGAFTTAANKPGGTAVTRNRLLALDASTGAVSTFRADTDQPVTAVAVTADGSKLVVGGRFTRLSGVGASGLGWVDAATGASRALPASSTIRTSTSSAAVTQLSADSTGIYGSAYSQAGNGGTGNVEGTFRLDPATGKVLWVADCYGDSYGIARLGSAVYVSSHSHTCANIGGFPEETPRVERQATAFSVAATGVNTAITTGHGSHAGEPAPSSLEWFPTMTKGTASGQNQASWAVAAAGQYVVYAGEFLSVNGTPQQGLVRFAASAVAPDKLGPVLAAAPVTATATTAGTVRVGVTTARDPDNRTLTYKVYRGSSTTPVWSATITTPFWKPVTRVFDDKGLTAGGTASYKVVVSDPQGNTKTSSTVSTTVRSSGAATIYTSALAAAKPTFHWSLGDTGATAADSSPAGVTGTYYGSPARGVAGLVQGTDGKGVALNGDAQYVASSAARTAPSTYSEELWFSSTSRTGGALLGFGSSATSLSTSHDRHLILGADGRISFGTYSGGRQIISSGLPYNDGRPHHVVATQSSAGQRLYVDGSLVASSTVTGAQAGTGYWRVGGDASWDTQPWVTGTIDEVTVWPVALDAAAVARHYALGVPVS</sequence>
<dbReference type="InterPro" id="IPR015943">
    <property type="entry name" value="WD40/YVTN_repeat-like_dom_sf"/>
</dbReference>
<keyword evidence="1" id="KW-0732">Signal</keyword>
<dbReference type="Gene3D" id="2.60.120.200">
    <property type="match status" value="1"/>
</dbReference>
<evidence type="ECO:0000313" key="4">
    <source>
        <dbReference type="Proteomes" id="UP000199012"/>
    </source>
</evidence>
<evidence type="ECO:0000313" key="3">
    <source>
        <dbReference type="EMBL" id="SFB39349.1"/>
    </source>
</evidence>
<dbReference type="OrthoDB" id="9802683at2"/>
<proteinExistence type="predicted"/>
<dbReference type="InterPro" id="IPR013320">
    <property type="entry name" value="ConA-like_dom_sf"/>
</dbReference>
<dbReference type="InterPro" id="IPR011044">
    <property type="entry name" value="Quino_amine_DH_bsu"/>
</dbReference>
<dbReference type="Proteomes" id="UP000199012">
    <property type="component" value="Unassembled WGS sequence"/>
</dbReference>